<feature type="region of interest" description="Disordered" evidence="1">
    <location>
        <begin position="651"/>
        <end position="786"/>
    </location>
</feature>
<feature type="domain" description="Integrase catalytic" evidence="2">
    <location>
        <begin position="273"/>
        <end position="502"/>
    </location>
</feature>
<keyword evidence="4" id="KW-1185">Reference proteome</keyword>
<evidence type="ECO:0000259" key="2">
    <source>
        <dbReference type="PROSITE" id="PS50994"/>
    </source>
</evidence>
<dbReference type="PROSITE" id="PS50994">
    <property type="entry name" value="INTEGRASE"/>
    <property type="match status" value="1"/>
</dbReference>
<gene>
    <name evidence="3" type="ORF">Pa4123_82890</name>
</gene>
<organism evidence="3 4">
    <name type="scientific">Phytohabitans aurantiacus</name>
    <dbReference type="NCBI Taxonomy" id="3016789"/>
    <lineage>
        <taxon>Bacteria</taxon>
        <taxon>Bacillati</taxon>
        <taxon>Actinomycetota</taxon>
        <taxon>Actinomycetes</taxon>
        <taxon>Micromonosporales</taxon>
        <taxon>Micromonosporaceae</taxon>
    </lineage>
</organism>
<dbReference type="SUPFAM" id="SSF53098">
    <property type="entry name" value="Ribonuclease H-like"/>
    <property type="match status" value="1"/>
</dbReference>
<evidence type="ECO:0000256" key="1">
    <source>
        <dbReference type="SAM" id="MobiDB-lite"/>
    </source>
</evidence>
<dbReference type="InterPro" id="IPR001584">
    <property type="entry name" value="Integrase_cat-core"/>
</dbReference>
<evidence type="ECO:0000313" key="4">
    <source>
        <dbReference type="Proteomes" id="UP001144280"/>
    </source>
</evidence>
<dbReference type="RefSeq" id="WP_281904888.1">
    <property type="nucleotide sequence ID" value="NZ_BSDI01000074.1"/>
</dbReference>
<comment type="caution">
    <text evidence="3">The sequence shown here is derived from an EMBL/GenBank/DDBJ whole genome shotgun (WGS) entry which is preliminary data.</text>
</comment>
<dbReference type="InterPro" id="IPR012337">
    <property type="entry name" value="RNaseH-like_sf"/>
</dbReference>
<reference evidence="3" key="1">
    <citation type="submission" date="2022-12" db="EMBL/GenBank/DDBJ databases">
        <title>New Phytohabitans aurantiacus sp. RD004123 nov., an actinomycete isolated from soil.</title>
        <authorList>
            <person name="Triningsih D.W."/>
            <person name="Harunari E."/>
            <person name="Igarashi Y."/>
        </authorList>
    </citation>
    <scope>NUCLEOTIDE SEQUENCE</scope>
    <source>
        <strain evidence="3">RD004123</strain>
    </source>
</reference>
<dbReference type="Gene3D" id="3.30.420.10">
    <property type="entry name" value="Ribonuclease H-like superfamily/Ribonuclease H"/>
    <property type="match status" value="1"/>
</dbReference>
<proteinExistence type="predicted"/>
<feature type="compositionally biased region" description="Basic and acidic residues" evidence="1">
    <location>
        <begin position="651"/>
        <end position="662"/>
    </location>
</feature>
<dbReference type="InterPro" id="IPR036397">
    <property type="entry name" value="RNaseH_sf"/>
</dbReference>
<evidence type="ECO:0000313" key="3">
    <source>
        <dbReference type="EMBL" id="GLI03011.1"/>
    </source>
</evidence>
<protein>
    <recommendedName>
        <fullName evidence="2">Integrase catalytic domain-containing protein</fullName>
    </recommendedName>
</protein>
<accession>A0ABQ5R8U6</accession>
<sequence length="786" mass="86550">MSRVDAALDLSPGTSLILDGVEWVVEHAEPQYGRAVLVSVGGERMPATFRFLINHPGCRQSTRHASVPAANRGRQPAGLGDLTARQRELVALRVAHLLEVETGFRSGDPLRPGPGEPKACYDLAITTRTQRRRAKAAELAALDADQARLLGLGRISYRTLQRWEVRRRQFGAVGCADDRWLRVVVGHPSVGEQVREAIHAVHVETMHRSRVSMRTRERMIHQYLRERHGAEAEAAIPSYGTLRLVWREWFGPGGARQRYARTAELPTSGGHVVVHRPGQVVALDTTILPVKVRETVFGEPVSVHLTIALDVYTHSLVAFRLTLVSDSAVDVAMLLRDVTMPLPMRADWGPDMAWPYPGLPAAVVAEFAGYEVAGLPFFAPETITTDHGSVYRNHQLVEVQRVLGANILPARVLRPTDKHAVERAFGGLRSLLFEYLLGYTGVDVADRGIDPEADAVLTIDAMEHLIATWTVRIWQNRRLGEHAPCWDPAGDHSPNTLFAAAMVQGGFAMEIPSPQLYYQLLPAHHVAIHGRRGVKIRGLWYDGDALDDYRHGPSARGGRHQGRWVIRRDPRDARTVFFQDPNTHDWHPLRWTGLPPDGEVPAFSDARVRDLLAAARQAGLRPRSDAELLPLLLDLIGAHIPVDAWPTQMAKTDRTAHAREATQARAAAIDRPTSAGTDRPGSATSGTPGDATRKSTSSHWSGDHGTGADAVGRQGWRERAQQAQQSVDSDRAHRRREALAELPVTPPARLGDGFRRRNLFLLPPGEDTGPGTNSDQVTGEHPPEAS</sequence>
<dbReference type="Proteomes" id="UP001144280">
    <property type="component" value="Unassembled WGS sequence"/>
</dbReference>
<name>A0ABQ5R8U6_9ACTN</name>
<dbReference type="EMBL" id="BSDI01000074">
    <property type="protein sequence ID" value="GLI03011.1"/>
    <property type="molecule type" value="Genomic_DNA"/>
</dbReference>